<dbReference type="RefSeq" id="WP_077024686.1">
    <property type="nucleotide sequence ID" value="NZ_CP017641.1"/>
</dbReference>
<feature type="transmembrane region" description="Helical" evidence="8">
    <location>
        <begin position="283"/>
        <end position="302"/>
    </location>
</feature>
<evidence type="ECO:0000256" key="7">
    <source>
        <dbReference type="SAM" id="MobiDB-lite"/>
    </source>
</evidence>
<dbReference type="KEGG" id="fmr:Fuma_02802"/>
<feature type="transmembrane region" description="Helical" evidence="8">
    <location>
        <begin position="63"/>
        <end position="87"/>
    </location>
</feature>
<dbReference type="EMBL" id="CP017641">
    <property type="protein sequence ID" value="APZ93185.1"/>
    <property type="molecule type" value="Genomic_DNA"/>
</dbReference>
<comment type="subcellular location">
    <subcellularLocation>
        <location evidence="1">Membrane</location>
        <topology evidence="1">Multi-pass membrane protein</topology>
    </subcellularLocation>
</comment>
<feature type="transmembrane region" description="Helical" evidence="8">
    <location>
        <begin position="15"/>
        <end position="33"/>
    </location>
</feature>
<feature type="region of interest" description="Disordered" evidence="7">
    <location>
        <begin position="154"/>
        <end position="179"/>
    </location>
</feature>
<protein>
    <submittedName>
        <fullName evidence="9">Transport of quorum-sensing signal protein</fullName>
    </submittedName>
</protein>
<dbReference type="AlphaFoldDB" id="A0A1P8WGK7"/>
<keyword evidence="10" id="KW-1185">Reference proteome</keyword>
<dbReference type="InterPro" id="IPR002549">
    <property type="entry name" value="AI-2E-like"/>
</dbReference>
<keyword evidence="4 8" id="KW-1133">Transmembrane helix</keyword>
<keyword evidence="5 8" id="KW-0472">Membrane</keyword>
<dbReference type="GO" id="GO:0055085">
    <property type="term" value="P:transmembrane transport"/>
    <property type="evidence" value="ECO:0007669"/>
    <property type="project" value="TreeGrafter"/>
</dbReference>
<evidence type="ECO:0000256" key="1">
    <source>
        <dbReference type="ARBA" id="ARBA00004141"/>
    </source>
</evidence>
<accession>A0A1P8WGK7</accession>
<dbReference type="PANTHER" id="PTHR21716:SF64">
    <property type="entry name" value="AI-2 TRANSPORT PROTEIN TQSA"/>
    <property type="match status" value="1"/>
</dbReference>
<proteinExistence type="inferred from homology"/>
<reference evidence="9 10" key="1">
    <citation type="journal article" date="2016" name="Front. Microbiol.">
        <title>Fuerstia marisgermanicae gen. nov., sp. nov., an Unusual Member of the Phylum Planctomycetes from the German Wadden Sea.</title>
        <authorList>
            <person name="Kohn T."/>
            <person name="Heuer A."/>
            <person name="Jogler M."/>
            <person name="Vollmers J."/>
            <person name="Boedeker C."/>
            <person name="Bunk B."/>
            <person name="Rast P."/>
            <person name="Borchert D."/>
            <person name="Glockner I."/>
            <person name="Freese H.M."/>
            <person name="Klenk H.P."/>
            <person name="Overmann J."/>
            <person name="Kaster A.K."/>
            <person name="Rohde M."/>
            <person name="Wiegand S."/>
            <person name="Jogler C."/>
        </authorList>
    </citation>
    <scope>NUCLEOTIDE SEQUENCE [LARGE SCALE GENOMIC DNA]</scope>
    <source>
        <strain evidence="9 10">NH11</strain>
    </source>
</reference>
<feature type="transmembrane region" description="Helical" evidence="8">
    <location>
        <begin position="332"/>
        <end position="354"/>
    </location>
</feature>
<evidence type="ECO:0000256" key="8">
    <source>
        <dbReference type="SAM" id="Phobius"/>
    </source>
</evidence>
<evidence type="ECO:0000313" key="10">
    <source>
        <dbReference type="Proteomes" id="UP000187735"/>
    </source>
</evidence>
<evidence type="ECO:0000256" key="2">
    <source>
        <dbReference type="ARBA" id="ARBA00009773"/>
    </source>
</evidence>
<sequence length="484" mass="51814">MAEPTTSNSAAAGVSYLYMAAAFVVVVAGMRAAEGILNPLLLAVFLSVISAPAYFGLLKKGVANWLALLIVIGVLSIVVLGVAYVVMDSIGRFSSQQDHYRGLIEDRTRGIQKQLEAWVPDWLKDAPPAEDVPVDPAESEVVTDQIVPDEGDVASQEPAAEEVVRPEETSEASLVANGTEEPVADLNTTEASEAATEIEADLADAQTEIAAAETAVEELAAGKLVTVSPQADTESAAHKAGDTLFAKPTSPLPNNEQSWREYWSEQFSLRTALTMASVVVERLGQLLGNTFLVLLTVIFILLEAGTFTTKLKDAFVRTDDMTQRAQQIVESIQHYIVIKTWVSLATGVLVVVWLKFLGVSYAPLWGLLAFLFNFIPNVGSFIAAIPAVLIAWLELTTLPAVACAIGFIVVNGAIGNFIEPRLMGRGLGLSPLVVFCSMIFWGWVLGPIGMLLSVPLTMTARIAMDGFDDTKWIATLMGNADSAA</sequence>
<feature type="transmembrane region" description="Helical" evidence="8">
    <location>
        <begin position="430"/>
        <end position="452"/>
    </location>
</feature>
<comment type="similarity">
    <text evidence="2">Belongs to the autoinducer-2 exporter (AI-2E) (TC 2.A.86) family.</text>
</comment>
<evidence type="ECO:0000256" key="4">
    <source>
        <dbReference type="ARBA" id="ARBA00022989"/>
    </source>
</evidence>
<dbReference type="Pfam" id="PF01594">
    <property type="entry name" value="AI-2E_transport"/>
    <property type="match status" value="1"/>
</dbReference>
<dbReference type="STRING" id="1891926.Fuma_02802"/>
<evidence type="ECO:0000256" key="3">
    <source>
        <dbReference type="ARBA" id="ARBA00022692"/>
    </source>
</evidence>
<evidence type="ECO:0000256" key="5">
    <source>
        <dbReference type="ARBA" id="ARBA00023136"/>
    </source>
</evidence>
<evidence type="ECO:0000313" key="9">
    <source>
        <dbReference type="EMBL" id="APZ93185.1"/>
    </source>
</evidence>
<feature type="transmembrane region" description="Helical" evidence="8">
    <location>
        <begin position="366"/>
        <end position="392"/>
    </location>
</feature>
<organism evidence="9 10">
    <name type="scientific">Fuerstiella marisgermanici</name>
    <dbReference type="NCBI Taxonomy" id="1891926"/>
    <lineage>
        <taxon>Bacteria</taxon>
        <taxon>Pseudomonadati</taxon>
        <taxon>Planctomycetota</taxon>
        <taxon>Planctomycetia</taxon>
        <taxon>Planctomycetales</taxon>
        <taxon>Planctomycetaceae</taxon>
        <taxon>Fuerstiella</taxon>
    </lineage>
</organism>
<feature type="coiled-coil region" evidence="6">
    <location>
        <begin position="195"/>
        <end position="222"/>
    </location>
</feature>
<dbReference type="PANTHER" id="PTHR21716">
    <property type="entry name" value="TRANSMEMBRANE PROTEIN"/>
    <property type="match status" value="1"/>
</dbReference>
<evidence type="ECO:0000256" key="6">
    <source>
        <dbReference type="SAM" id="Coils"/>
    </source>
</evidence>
<dbReference type="Proteomes" id="UP000187735">
    <property type="component" value="Chromosome"/>
</dbReference>
<feature type="transmembrane region" description="Helical" evidence="8">
    <location>
        <begin position="40"/>
        <end position="57"/>
    </location>
</feature>
<dbReference type="GO" id="GO:0016020">
    <property type="term" value="C:membrane"/>
    <property type="evidence" value="ECO:0007669"/>
    <property type="project" value="UniProtKB-SubCell"/>
</dbReference>
<keyword evidence="6" id="KW-0175">Coiled coil</keyword>
<gene>
    <name evidence="9" type="primary">tqsA_1</name>
    <name evidence="9" type="ORF">Fuma_02802</name>
</gene>
<feature type="transmembrane region" description="Helical" evidence="8">
    <location>
        <begin position="398"/>
        <end position="418"/>
    </location>
</feature>
<keyword evidence="3 8" id="KW-0812">Transmembrane</keyword>
<name>A0A1P8WGK7_9PLAN</name>
<dbReference type="OrthoDB" id="9799225at2"/>